<protein>
    <recommendedName>
        <fullName evidence="1">HicB-like antitoxin of toxin-antitoxin system domain-containing protein</fullName>
    </recommendedName>
</protein>
<dbReference type="Gene3D" id="1.10.1220.10">
    <property type="entry name" value="Met repressor-like"/>
    <property type="match status" value="1"/>
</dbReference>
<name>Q7MBH7_VIBVY</name>
<dbReference type="Proteomes" id="UP000002675">
    <property type="component" value="Plasmid pYJ016"/>
</dbReference>
<dbReference type="CDD" id="cd22231">
    <property type="entry name" value="RHH_NikR_HicB-like"/>
    <property type="match status" value="1"/>
</dbReference>
<dbReference type="Pfam" id="PF15919">
    <property type="entry name" value="HicB_lk_antitox"/>
    <property type="match status" value="1"/>
</dbReference>
<dbReference type="PATRIC" id="fig|196600.6.peg.52"/>
<proteinExistence type="predicted"/>
<gene>
    <name evidence="2" type="ordered locus">VVP66</name>
</gene>
<dbReference type="RefSeq" id="WP_011149041.1">
    <property type="nucleotide sequence ID" value="NC_005128.1"/>
</dbReference>
<evidence type="ECO:0000313" key="2">
    <source>
        <dbReference type="EMBL" id="BAC97789.1"/>
    </source>
</evidence>
<reference evidence="2 3" key="1">
    <citation type="journal article" date="2003" name="Genome Res.">
        <title>Comparative genome analysis of Vibrio vulnificus, a marine pathogen.</title>
        <authorList>
            <person name="Chen C.Y."/>
            <person name="Wu K.M."/>
            <person name="Chang Y.C."/>
            <person name="Chang C.H."/>
            <person name="Tsai H.C."/>
            <person name="Liao T.L."/>
            <person name="Liu Y.M."/>
            <person name="Chen H.J."/>
            <person name="Shen A.B."/>
            <person name="Li J.C."/>
            <person name="Su T.L."/>
            <person name="Shao C.P."/>
            <person name="Lee C.T."/>
            <person name="Hor L.I."/>
            <person name="Tsai S.F."/>
        </authorList>
    </citation>
    <scope>NUCLEOTIDE SEQUENCE [LARGE SCALE GENOMIC DNA]</scope>
    <source>
        <strain evidence="2 3">YJ016</strain>
        <plasmid evidence="2">pYJ016</plasmid>
    </source>
</reference>
<dbReference type="AlphaFoldDB" id="Q7MBH7"/>
<dbReference type="InterPro" id="IPR031807">
    <property type="entry name" value="HicB-like"/>
</dbReference>
<dbReference type="GO" id="GO:0006355">
    <property type="term" value="P:regulation of DNA-templated transcription"/>
    <property type="evidence" value="ECO:0007669"/>
    <property type="project" value="InterPro"/>
</dbReference>
<sequence>MWFTLGVETPKDKDSSYGIVVPALCNDRYSCYSASDSSKEIAAHSAEAIESILEEMLADGFDVLGLEDQGALAYREDEAYRFCDVWLQIEIDVSRYSGKSQRVNISLPESLLAVIDRKVENSDLYRDRSHFLAIAARNELC</sequence>
<keyword evidence="2" id="KW-0614">Plasmid</keyword>
<evidence type="ECO:0000259" key="1">
    <source>
        <dbReference type="Pfam" id="PF15919"/>
    </source>
</evidence>
<geneLocation type="plasmid" evidence="2 3">
    <name>pYJ016</name>
</geneLocation>
<dbReference type="InterPro" id="IPR013321">
    <property type="entry name" value="Arc_rbn_hlx_hlx"/>
</dbReference>
<organism evidence="2 3">
    <name type="scientific">Vibrio vulnificus (strain YJ016)</name>
    <dbReference type="NCBI Taxonomy" id="196600"/>
    <lineage>
        <taxon>Bacteria</taxon>
        <taxon>Pseudomonadati</taxon>
        <taxon>Pseudomonadota</taxon>
        <taxon>Gammaproteobacteria</taxon>
        <taxon>Vibrionales</taxon>
        <taxon>Vibrionaceae</taxon>
        <taxon>Vibrio</taxon>
    </lineage>
</organism>
<dbReference type="Gene3D" id="3.30.160.250">
    <property type="match status" value="1"/>
</dbReference>
<evidence type="ECO:0000313" key="3">
    <source>
        <dbReference type="Proteomes" id="UP000002675"/>
    </source>
</evidence>
<dbReference type="EMBL" id="AP005352">
    <property type="protein sequence ID" value="BAC97789.1"/>
    <property type="molecule type" value="Genomic_DNA"/>
</dbReference>
<feature type="domain" description="HicB-like antitoxin of toxin-antitoxin system" evidence="1">
    <location>
        <begin position="11"/>
        <end position="136"/>
    </location>
</feature>
<dbReference type="HOGENOM" id="CLU_114047_1_1_6"/>
<dbReference type="KEGG" id="vvy:VVP66"/>
<accession>Q7MBH7</accession>